<dbReference type="CDD" id="cd00077">
    <property type="entry name" value="HDc"/>
    <property type="match status" value="1"/>
</dbReference>
<organism evidence="3 4">
    <name type="scientific">Treponema rectale</name>
    <dbReference type="NCBI Taxonomy" id="744512"/>
    <lineage>
        <taxon>Bacteria</taxon>
        <taxon>Pseudomonadati</taxon>
        <taxon>Spirochaetota</taxon>
        <taxon>Spirochaetia</taxon>
        <taxon>Spirochaetales</taxon>
        <taxon>Treponemataceae</taxon>
        <taxon>Treponema</taxon>
    </lineage>
</organism>
<reference evidence="3 4" key="1">
    <citation type="submission" date="2020-08" db="EMBL/GenBank/DDBJ databases">
        <title>Genomic Encyclopedia of Type Strains, Phase IV (KMG-IV): sequencing the most valuable type-strain genomes for metagenomic binning, comparative biology and taxonomic classification.</title>
        <authorList>
            <person name="Goeker M."/>
        </authorList>
    </citation>
    <scope>NUCLEOTIDE SEQUENCE [LARGE SCALE GENOMIC DNA]</scope>
    <source>
        <strain evidence="3 4">DSM 103679</strain>
    </source>
</reference>
<protein>
    <submittedName>
        <fullName evidence="3">HD-GYP domain-containing protein (C-di-GMP phosphodiesterase class II)</fullName>
    </submittedName>
</protein>
<dbReference type="EMBL" id="JACHFR010000003">
    <property type="protein sequence ID" value="MBB5219743.1"/>
    <property type="molecule type" value="Genomic_DNA"/>
</dbReference>
<keyword evidence="4" id="KW-1185">Reference proteome</keyword>
<accession>A0A840SJU2</accession>
<dbReference type="SUPFAM" id="SSF109604">
    <property type="entry name" value="HD-domain/PDEase-like"/>
    <property type="match status" value="1"/>
</dbReference>
<dbReference type="PANTHER" id="PTHR43155">
    <property type="entry name" value="CYCLIC DI-GMP PHOSPHODIESTERASE PA4108-RELATED"/>
    <property type="match status" value="1"/>
</dbReference>
<evidence type="ECO:0000256" key="1">
    <source>
        <dbReference type="SAM" id="Coils"/>
    </source>
</evidence>
<keyword evidence="1" id="KW-0175">Coiled coil</keyword>
<evidence type="ECO:0000313" key="4">
    <source>
        <dbReference type="Proteomes" id="UP000578697"/>
    </source>
</evidence>
<dbReference type="PANTHER" id="PTHR43155:SF2">
    <property type="entry name" value="CYCLIC DI-GMP PHOSPHODIESTERASE PA4108"/>
    <property type="match status" value="1"/>
</dbReference>
<dbReference type="Pfam" id="PF13487">
    <property type="entry name" value="HD_5"/>
    <property type="match status" value="1"/>
</dbReference>
<dbReference type="SMART" id="SM00471">
    <property type="entry name" value="HDc"/>
    <property type="match status" value="1"/>
</dbReference>
<gene>
    <name evidence="3" type="ORF">HNP77_002125</name>
</gene>
<feature type="coiled-coil region" evidence="1">
    <location>
        <begin position="100"/>
        <end position="127"/>
    </location>
</feature>
<feature type="domain" description="HD-GYP" evidence="2">
    <location>
        <begin position="165"/>
        <end position="360"/>
    </location>
</feature>
<proteinExistence type="predicted"/>
<sequence length="419" mass="47493">MENLQIDSLKPDYNYKTKIKLDSLFLVCMPPCPMTQELIAALKEWQFTEVEQVEEGNVSIFNDKPQEKTVPETKERSSEISMETSDITSDFIDEEENPALTAIKTKLAELTIAAENEKENKIEAVRNVYNQYMSYIHWIYMHYATHKKLNIREITETVGKFVKFIRQNQQSVLRVSPSEESYVKNMIISHSIRSAVIATAISIRLNMPEEKLVELATATILHEIGQIRIPPQYYLKDHKLTASEKAQMNTHPIISYNILKEANFPLSIQLAALEHHERENGSGYPRHITGDKISLYSKIISVACSFEAITAPRSYKDERNTYAAMVELLKNENSAYDPIVLKALLVTLSIFPIGSYVYLSNGKIAQVVDTNPTDPKNPVVQIAGDDSPEGKIQTSDSGIKIVRAMNKKETEDFLAAMKK</sequence>
<dbReference type="InterPro" id="IPR037522">
    <property type="entry name" value="HD_GYP_dom"/>
</dbReference>
<dbReference type="RefSeq" id="WP_184653148.1">
    <property type="nucleotide sequence ID" value="NZ_JACHFR010000003.1"/>
</dbReference>
<dbReference type="InterPro" id="IPR003607">
    <property type="entry name" value="HD/PDEase_dom"/>
</dbReference>
<dbReference type="Proteomes" id="UP000578697">
    <property type="component" value="Unassembled WGS sequence"/>
</dbReference>
<comment type="caution">
    <text evidence="3">The sequence shown here is derived from an EMBL/GenBank/DDBJ whole genome shotgun (WGS) entry which is preliminary data.</text>
</comment>
<evidence type="ECO:0000313" key="3">
    <source>
        <dbReference type="EMBL" id="MBB5219743.1"/>
    </source>
</evidence>
<dbReference type="AlphaFoldDB" id="A0A840SJU2"/>
<dbReference type="PROSITE" id="PS51832">
    <property type="entry name" value="HD_GYP"/>
    <property type="match status" value="1"/>
</dbReference>
<name>A0A840SJU2_9SPIR</name>
<dbReference type="Gene3D" id="1.10.3210.10">
    <property type="entry name" value="Hypothetical protein af1432"/>
    <property type="match status" value="1"/>
</dbReference>
<evidence type="ECO:0000259" key="2">
    <source>
        <dbReference type="PROSITE" id="PS51832"/>
    </source>
</evidence>